<keyword evidence="1" id="KW-0472">Membrane</keyword>
<protein>
    <submittedName>
        <fullName evidence="2">Uncharacterized protein</fullName>
    </submittedName>
</protein>
<dbReference type="Proteomes" id="UP000800092">
    <property type="component" value="Unassembled WGS sequence"/>
</dbReference>
<reference evidence="2" key="1">
    <citation type="journal article" date="2020" name="Stud. Mycol.">
        <title>101 Dothideomycetes genomes: a test case for predicting lifestyles and emergence of pathogens.</title>
        <authorList>
            <person name="Haridas S."/>
            <person name="Albert R."/>
            <person name="Binder M."/>
            <person name="Bloem J."/>
            <person name="Labutti K."/>
            <person name="Salamov A."/>
            <person name="Andreopoulos B."/>
            <person name="Baker S."/>
            <person name="Barry K."/>
            <person name="Bills G."/>
            <person name="Bluhm B."/>
            <person name="Cannon C."/>
            <person name="Castanera R."/>
            <person name="Culley D."/>
            <person name="Daum C."/>
            <person name="Ezra D."/>
            <person name="Gonzalez J."/>
            <person name="Henrissat B."/>
            <person name="Kuo A."/>
            <person name="Liang C."/>
            <person name="Lipzen A."/>
            <person name="Lutzoni F."/>
            <person name="Magnuson J."/>
            <person name="Mondo S."/>
            <person name="Nolan M."/>
            <person name="Ohm R."/>
            <person name="Pangilinan J."/>
            <person name="Park H.-J."/>
            <person name="Ramirez L."/>
            <person name="Alfaro M."/>
            <person name="Sun H."/>
            <person name="Tritt A."/>
            <person name="Yoshinaga Y."/>
            <person name="Zwiers L.-H."/>
            <person name="Turgeon B."/>
            <person name="Goodwin S."/>
            <person name="Spatafora J."/>
            <person name="Crous P."/>
            <person name="Grigoriev I."/>
        </authorList>
    </citation>
    <scope>NUCLEOTIDE SEQUENCE</scope>
    <source>
        <strain evidence="2">Tuck. ex Michener</strain>
    </source>
</reference>
<proteinExistence type="predicted"/>
<dbReference type="EMBL" id="ML991813">
    <property type="protein sequence ID" value="KAF2232741.1"/>
    <property type="molecule type" value="Genomic_DNA"/>
</dbReference>
<keyword evidence="1" id="KW-1133">Transmembrane helix</keyword>
<evidence type="ECO:0000313" key="3">
    <source>
        <dbReference type="Proteomes" id="UP000800092"/>
    </source>
</evidence>
<gene>
    <name evidence="2" type="ORF">EV356DRAFT_505031</name>
</gene>
<evidence type="ECO:0000313" key="2">
    <source>
        <dbReference type="EMBL" id="KAF2232741.1"/>
    </source>
</evidence>
<accession>A0A6A6H4E5</accession>
<organism evidence="2 3">
    <name type="scientific">Viridothelium virens</name>
    <name type="common">Speckled blister lichen</name>
    <name type="synonym">Trypethelium virens</name>
    <dbReference type="NCBI Taxonomy" id="1048519"/>
    <lineage>
        <taxon>Eukaryota</taxon>
        <taxon>Fungi</taxon>
        <taxon>Dikarya</taxon>
        <taxon>Ascomycota</taxon>
        <taxon>Pezizomycotina</taxon>
        <taxon>Dothideomycetes</taxon>
        <taxon>Dothideomycetes incertae sedis</taxon>
        <taxon>Trypetheliales</taxon>
        <taxon>Trypetheliaceae</taxon>
        <taxon>Viridothelium</taxon>
    </lineage>
</organism>
<evidence type="ECO:0000256" key="1">
    <source>
        <dbReference type="SAM" id="Phobius"/>
    </source>
</evidence>
<sequence>MRKKLCLCHGWDRRTRGFLCCSITSGIAMVQVAILLGAEKRTGPEERDNDGKARI</sequence>
<keyword evidence="3" id="KW-1185">Reference proteome</keyword>
<keyword evidence="1" id="KW-0812">Transmembrane</keyword>
<dbReference type="AlphaFoldDB" id="A0A6A6H4E5"/>
<feature type="transmembrane region" description="Helical" evidence="1">
    <location>
        <begin position="18"/>
        <end position="38"/>
    </location>
</feature>
<name>A0A6A6H4E5_VIRVR</name>